<reference evidence="1 2" key="2">
    <citation type="submission" date="2019-09" db="EMBL/GenBank/DDBJ databases">
        <authorList>
            <person name="Jin C."/>
        </authorList>
    </citation>
    <scope>NUCLEOTIDE SEQUENCE [LARGE SCALE GENOMIC DNA]</scope>
    <source>
        <strain evidence="1 2">AN110305</strain>
    </source>
</reference>
<accession>A0A5B2VE74</accession>
<comment type="caution">
    <text evidence="1">The sequence shown here is derived from an EMBL/GenBank/DDBJ whole genome shotgun (WGS) entry which is preliminary data.</text>
</comment>
<dbReference type="Gene3D" id="3.30.559.30">
    <property type="entry name" value="Nonribosomal peptide synthetase, condensation domain"/>
    <property type="match status" value="1"/>
</dbReference>
<dbReference type="SUPFAM" id="SSF52777">
    <property type="entry name" value="CoA-dependent acyltransferases"/>
    <property type="match status" value="1"/>
</dbReference>
<keyword evidence="2" id="KW-1185">Reference proteome</keyword>
<evidence type="ECO:0008006" key="3">
    <source>
        <dbReference type="Google" id="ProtNLM"/>
    </source>
</evidence>
<name>A0A5B2VE74_9PSEU</name>
<evidence type="ECO:0000313" key="2">
    <source>
        <dbReference type="Proteomes" id="UP000323454"/>
    </source>
</evidence>
<dbReference type="OrthoDB" id="2472181at2"/>
<feature type="non-terminal residue" evidence="1">
    <location>
        <position position="74"/>
    </location>
</feature>
<sequence>EVGGGLPGRVDGETFLHARQGAKTDLTLCVRREADGAWTGVFEYATALFERGTVERLASHFHALLEAATGKPTA</sequence>
<organism evidence="1 2">
    <name type="scientific">Solihabitans fulvus</name>
    <dbReference type="NCBI Taxonomy" id="1892852"/>
    <lineage>
        <taxon>Bacteria</taxon>
        <taxon>Bacillati</taxon>
        <taxon>Actinomycetota</taxon>
        <taxon>Actinomycetes</taxon>
        <taxon>Pseudonocardiales</taxon>
        <taxon>Pseudonocardiaceae</taxon>
        <taxon>Solihabitans</taxon>
    </lineage>
</organism>
<dbReference type="EMBL" id="VUOB01000342">
    <property type="protein sequence ID" value="KAA2236936.1"/>
    <property type="molecule type" value="Genomic_DNA"/>
</dbReference>
<dbReference type="Proteomes" id="UP000323454">
    <property type="component" value="Unassembled WGS sequence"/>
</dbReference>
<dbReference type="AlphaFoldDB" id="A0A5B2VE74"/>
<protein>
    <recommendedName>
        <fullName evidence="3">Condensation domain-containing protein</fullName>
    </recommendedName>
</protein>
<gene>
    <name evidence="1" type="ORF">F0L68_41745</name>
</gene>
<proteinExistence type="predicted"/>
<dbReference type="RefSeq" id="WP_149855445.1">
    <property type="nucleotide sequence ID" value="NZ_VUOB01000342.1"/>
</dbReference>
<reference evidence="1 2" key="1">
    <citation type="submission" date="2019-09" db="EMBL/GenBank/DDBJ databases">
        <title>Goodfellowia gen. nov., a new genus of the Pseudonocardineae related to Actinoalloteichus, containing Goodfellowia coeruleoviolacea gen. nov., comb. nov. gen. nov., comb. nov.</title>
        <authorList>
            <person name="Labeda D."/>
        </authorList>
    </citation>
    <scope>NUCLEOTIDE SEQUENCE [LARGE SCALE GENOMIC DNA]</scope>
    <source>
        <strain evidence="1 2">AN110305</strain>
    </source>
</reference>
<evidence type="ECO:0000313" key="1">
    <source>
        <dbReference type="EMBL" id="KAA2236936.1"/>
    </source>
</evidence>
<feature type="non-terminal residue" evidence="1">
    <location>
        <position position="1"/>
    </location>
</feature>